<comment type="subcellular location">
    <subcellularLocation>
        <location evidence="1">Cell envelope</location>
    </subcellularLocation>
</comment>
<evidence type="ECO:0000259" key="6">
    <source>
        <dbReference type="PROSITE" id="PS50983"/>
    </source>
</evidence>
<gene>
    <name evidence="7" type="ORF">CP373A1_09825</name>
</gene>
<name>A0A174QJF5_9CLOT</name>
<protein>
    <submittedName>
        <fullName evidence="7">ABC transporter</fullName>
    </submittedName>
</protein>
<dbReference type="PROSITE" id="PS50983">
    <property type="entry name" value="FE_B12_PBP"/>
    <property type="match status" value="1"/>
</dbReference>
<dbReference type="InterPro" id="IPR002491">
    <property type="entry name" value="ABC_transptr_periplasmic_BD"/>
</dbReference>
<dbReference type="GeneID" id="42774719"/>
<dbReference type="InterPro" id="IPR051313">
    <property type="entry name" value="Bact_iron-sidero_bind"/>
</dbReference>
<evidence type="ECO:0000256" key="1">
    <source>
        <dbReference type="ARBA" id="ARBA00004196"/>
    </source>
</evidence>
<sequence>MSKKTIISMIVIIAVIFGIYGVTKFAGNGVSADGEKIKITHKLGETEVTKNPSRVIVFDYGIADALNTLDVEIIGLPKSNLPSLLSKYEDGKYENVGSLKEPDMEKVYELKPDLIIMSGRLESYYEELNKIAPTIYLGVDNTDYLGSFKKNMETLGQIFDKEKEVKTQVAKVEEAIGKVNEKAEGVNALIALANDNAFSVYGEGSRFGIIHKEFGIEAVDKTIESSTHGQKASFEYILDKNPDYLFVIDRAAVTGGNTSAKEMFDNEIIKKTDAYKNGNIVYLDADVWYTISGGIESTQKMVDEVLEALK</sequence>
<dbReference type="Pfam" id="PF01497">
    <property type="entry name" value="Peripla_BP_2"/>
    <property type="match status" value="1"/>
</dbReference>
<proteinExistence type="inferred from homology"/>
<dbReference type="CDD" id="cd01140">
    <property type="entry name" value="FatB"/>
    <property type="match status" value="1"/>
</dbReference>
<evidence type="ECO:0000256" key="5">
    <source>
        <dbReference type="SAM" id="Phobius"/>
    </source>
</evidence>
<organism evidence="7 8">
    <name type="scientific">Clostridium paraputrificum</name>
    <dbReference type="NCBI Taxonomy" id="29363"/>
    <lineage>
        <taxon>Bacteria</taxon>
        <taxon>Bacillati</taxon>
        <taxon>Bacillota</taxon>
        <taxon>Clostridia</taxon>
        <taxon>Eubacteriales</taxon>
        <taxon>Clostridiaceae</taxon>
        <taxon>Clostridium</taxon>
    </lineage>
</organism>
<evidence type="ECO:0000313" key="7">
    <source>
        <dbReference type="EMBL" id="OBY10793.1"/>
    </source>
</evidence>
<dbReference type="eggNOG" id="COG4607">
    <property type="taxonomic scope" value="Bacteria"/>
</dbReference>
<dbReference type="GO" id="GO:0030288">
    <property type="term" value="C:outer membrane-bounded periplasmic space"/>
    <property type="evidence" value="ECO:0007669"/>
    <property type="project" value="TreeGrafter"/>
</dbReference>
<dbReference type="RefSeq" id="WP_027096882.1">
    <property type="nucleotide sequence ID" value="NZ_CABHIH010000002.1"/>
</dbReference>
<dbReference type="Proteomes" id="UP000092714">
    <property type="component" value="Unassembled WGS sequence"/>
</dbReference>
<feature type="domain" description="Fe/B12 periplasmic-binding" evidence="6">
    <location>
        <begin position="54"/>
        <end position="310"/>
    </location>
</feature>
<dbReference type="EMBL" id="MAPZ01000019">
    <property type="protein sequence ID" value="OBY10793.1"/>
    <property type="molecule type" value="Genomic_DNA"/>
</dbReference>
<dbReference type="InterPro" id="IPR033870">
    <property type="entry name" value="FatB"/>
</dbReference>
<comment type="caution">
    <text evidence="7">The sequence shown here is derived from an EMBL/GenBank/DDBJ whole genome shotgun (WGS) entry which is preliminary data.</text>
</comment>
<feature type="transmembrane region" description="Helical" evidence="5">
    <location>
        <begin position="6"/>
        <end position="23"/>
    </location>
</feature>
<dbReference type="PANTHER" id="PTHR30532:SF28">
    <property type="entry name" value="PETROBACTIN-BINDING PROTEIN YCLQ"/>
    <property type="match status" value="1"/>
</dbReference>
<dbReference type="Gene3D" id="3.40.50.1980">
    <property type="entry name" value="Nitrogenase molybdenum iron protein domain"/>
    <property type="match status" value="2"/>
</dbReference>
<dbReference type="AlphaFoldDB" id="A0A174QJF5"/>
<dbReference type="SUPFAM" id="SSF53807">
    <property type="entry name" value="Helical backbone' metal receptor"/>
    <property type="match status" value="1"/>
</dbReference>
<dbReference type="OrthoDB" id="63946at2"/>
<dbReference type="PANTHER" id="PTHR30532">
    <property type="entry name" value="IRON III DICITRATE-BINDING PERIPLASMIC PROTEIN"/>
    <property type="match status" value="1"/>
</dbReference>
<comment type="similarity">
    <text evidence="2">Belongs to the bacterial solute-binding protein 8 family.</text>
</comment>
<keyword evidence="4" id="KW-0732">Signal</keyword>
<evidence type="ECO:0000313" key="8">
    <source>
        <dbReference type="Proteomes" id="UP000092714"/>
    </source>
</evidence>
<keyword evidence="3" id="KW-0813">Transport</keyword>
<reference evidence="7 8" key="1">
    <citation type="submission" date="2016-06" db="EMBL/GenBank/DDBJ databases">
        <authorList>
            <person name="Kjaerup R.B."/>
            <person name="Dalgaard T.S."/>
            <person name="Juul-Madsen H.R."/>
        </authorList>
    </citation>
    <scope>NUCLEOTIDE SEQUENCE [LARGE SCALE GENOMIC DNA]</scope>
    <source>
        <strain evidence="7 8">373-A1</strain>
    </source>
</reference>
<keyword evidence="5" id="KW-0472">Membrane</keyword>
<keyword evidence="5" id="KW-1133">Transmembrane helix</keyword>
<evidence type="ECO:0000256" key="2">
    <source>
        <dbReference type="ARBA" id="ARBA00008814"/>
    </source>
</evidence>
<evidence type="ECO:0000256" key="4">
    <source>
        <dbReference type="ARBA" id="ARBA00022729"/>
    </source>
</evidence>
<accession>A0A174QJF5</accession>
<evidence type="ECO:0000256" key="3">
    <source>
        <dbReference type="ARBA" id="ARBA00022448"/>
    </source>
</evidence>
<dbReference type="GO" id="GO:1901678">
    <property type="term" value="P:iron coordination entity transport"/>
    <property type="evidence" value="ECO:0007669"/>
    <property type="project" value="UniProtKB-ARBA"/>
</dbReference>
<keyword evidence="5" id="KW-0812">Transmembrane</keyword>
<keyword evidence="8" id="KW-1185">Reference proteome</keyword>